<accession>A0A401VXG4</accession>
<dbReference type="SUPFAM" id="SSF47413">
    <property type="entry name" value="lambda repressor-like DNA-binding domains"/>
    <property type="match status" value="1"/>
</dbReference>
<name>A0A401VXG4_STREY</name>
<protein>
    <submittedName>
        <fullName evidence="1">Transcriptional regulator</fullName>
    </submittedName>
</protein>
<dbReference type="CDD" id="cd00093">
    <property type="entry name" value="HTH_XRE"/>
    <property type="match status" value="1"/>
</dbReference>
<dbReference type="AlphaFoldDB" id="A0A401VXG4"/>
<evidence type="ECO:0000313" key="2">
    <source>
        <dbReference type="Proteomes" id="UP000286746"/>
    </source>
</evidence>
<evidence type="ECO:0000313" key="1">
    <source>
        <dbReference type="EMBL" id="GCD41773.1"/>
    </source>
</evidence>
<dbReference type="GO" id="GO:0003677">
    <property type="term" value="F:DNA binding"/>
    <property type="evidence" value="ECO:0007669"/>
    <property type="project" value="InterPro"/>
</dbReference>
<dbReference type="EMBL" id="BHZD01000001">
    <property type="protein sequence ID" value="GCD41773.1"/>
    <property type="molecule type" value="Genomic_DNA"/>
</dbReference>
<gene>
    <name evidence="1" type="ORF">GKJPGBOP_01430</name>
</gene>
<comment type="caution">
    <text evidence="1">The sequence shown here is derived from an EMBL/GenBank/DDBJ whole genome shotgun (WGS) entry which is preliminary data.</text>
</comment>
<dbReference type="Gene3D" id="1.10.260.40">
    <property type="entry name" value="lambda repressor-like DNA-binding domains"/>
    <property type="match status" value="1"/>
</dbReference>
<keyword evidence="2" id="KW-1185">Reference proteome</keyword>
<dbReference type="Proteomes" id="UP000286746">
    <property type="component" value="Unassembled WGS sequence"/>
</dbReference>
<proteinExistence type="predicted"/>
<organism evidence="1 2">
    <name type="scientific">Streptomyces paromomycinus</name>
    <name type="common">Streptomyces rimosus subsp. paromomycinus</name>
    <dbReference type="NCBI Taxonomy" id="92743"/>
    <lineage>
        <taxon>Bacteria</taxon>
        <taxon>Bacillati</taxon>
        <taxon>Actinomycetota</taxon>
        <taxon>Actinomycetes</taxon>
        <taxon>Kitasatosporales</taxon>
        <taxon>Streptomycetaceae</taxon>
        <taxon>Streptomyces</taxon>
    </lineage>
</organism>
<dbReference type="RefSeq" id="WP_125052941.1">
    <property type="nucleotide sequence ID" value="NZ_BHZD01000001.1"/>
</dbReference>
<dbReference type="InterPro" id="IPR001387">
    <property type="entry name" value="Cro/C1-type_HTH"/>
</dbReference>
<dbReference type="Pfam" id="PF13560">
    <property type="entry name" value="HTH_31"/>
    <property type="match status" value="1"/>
</dbReference>
<sequence>MPQKPKALDDTQSMAAWFGKELRNWRGVRGLSSNALGSKVHLSGASIVRIEKAERSCTAEVVAEMDKVLGAGGALCRLWCRVEEEIAERRDADKSKTAASGSASEMDGMGILVADPQSIPDGSLSAVERRAFFAVGGLAAVSPATFAHLISQRGTVPLPKTIRPEEIAQLWTASHQLAQWDNLYGGAGMVRRASTGLFAWATELLSVDCPDDRVKKDLFAAVGRLAIVMGASAFDAYEHHNAQGYLRIGTECAERANNWHLRAAALNWRARQAIWLGAPDEGLTYAESGLLRADRLTPRERAMLHNASARALAKMGRIKETLAAIGYSDDAVDKARPGQDAPWMAYYDEAQHHGDTGHALYDLTLIGGHAPQRASERLQTAIDKHTDAYVRSRALSGAKLASLTMATGDPREAAALGMRALDEVGRLNSRRAIDDIRALRRICAQRSRISEVAELRDRIRTTVGT</sequence>
<reference evidence="1 2" key="1">
    <citation type="submission" date="2018-11" db="EMBL/GenBank/DDBJ databases">
        <title>Whole genome sequence of Streptomyces paromomycinus NBRC 15454(T).</title>
        <authorList>
            <person name="Komaki H."/>
            <person name="Tamura T."/>
        </authorList>
    </citation>
    <scope>NUCLEOTIDE SEQUENCE [LARGE SCALE GENOMIC DNA]</scope>
    <source>
        <strain evidence="1 2">NBRC 15454</strain>
    </source>
</reference>
<dbReference type="InterPro" id="IPR010982">
    <property type="entry name" value="Lambda_DNA-bd_dom_sf"/>
</dbReference>